<dbReference type="AlphaFoldDB" id="A0A402DLK3"/>
<dbReference type="SUPFAM" id="SSF117396">
    <property type="entry name" value="TM1631-like"/>
    <property type="match status" value="1"/>
</dbReference>
<reference evidence="1 2" key="1">
    <citation type="submission" date="2019-01" db="EMBL/GenBank/DDBJ databases">
        <title>Draft genome sequence of Cellulomonas takizawaensis strain TKZ-21.</title>
        <authorList>
            <person name="Yamamura H."/>
            <person name="Hayashi T."/>
            <person name="Hamada M."/>
            <person name="Serisawa Y."/>
            <person name="Matsuyama K."/>
            <person name="Nakagawa Y."/>
            <person name="Otoguro M."/>
            <person name="Yanagida F."/>
            <person name="Hayakawa M."/>
        </authorList>
    </citation>
    <scope>NUCLEOTIDE SEQUENCE [LARGE SCALE GENOMIC DNA]</scope>
    <source>
        <strain evidence="1 2">NBRC12680</strain>
    </source>
</reference>
<evidence type="ECO:0000313" key="1">
    <source>
        <dbReference type="EMBL" id="GCE74968.1"/>
    </source>
</evidence>
<dbReference type="RefSeq" id="WP_218022684.1">
    <property type="nucleotide sequence ID" value="NZ_BIMR01000003.1"/>
</dbReference>
<dbReference type="InterPro" id="IPR036520">
    <property type="entry name" value="UPF0759_sf"/>
</dbReference>
<name>A0A402DLK3_9CELL</name>
<dbReference type="Proteomes" id="UP000289954">
    <property type="component" value="Unassembled WGS sequence"/>
</dbReference>
<keyword evidence="2" id="KW-1185">Reference proteome</keyword>
<dbReference type="PANTHER" id="PTHR30348">
    <property type="entry name" value="UNCHARACTERIZED PROTEIN YECE"/>
    <property type="match status" value="1"/>
</dbReference>
<proteinExistence type="predicted"/>
<gene>
    <name evidence="1" type="ORF">CBZ_00240</name>
</gene>
<comment type="caution">
    <text evidence="1">The sequence shown here is derived from an EMBL/GenBank/DDBJ whole genome shotgun (WGS) entry which is preliminary data.</text>
</comment>
<dbReference type="Pfam" id="PF01904">
    <property type="entry name" value="DUF72"/>
    <property type="match status" value="1"/>
</dbReference>
<dbReference type="Gene3D" id="3.20.20.410">
    <property type="entry name" value="Protein of unknown function UPF0759"/>
    <property type="match status" value="1"/>
</dbReference>
<dbReference type="InterPro" id="IPR002763">
    <property type="entry name" value="DUF72"/>
</dbReference>
<accession>A0A402DLK3</accession>
<organism evidence="1 2">
    <name type="scientific">Cellulomonas biazotea</name>
    <dbReference type="NCBI Taxonomy" id="1709"/>
    <lineage>
        <taxon>Bacteria</taxon>
        <taxon>Bacillati</taxon>
        <taxon>Actinomycetota</taxon>
        <taxon>Actinomycetes</taxon>
        <taxon>Micrococcales</taxon>
        <taxon>Cellulomonadaceae</taxon>
        <taxon>Cellulomonas</taxon>
    </lineage>
</organism>
<evidence type="ECO:0008006" key="3">
    <source>
        <dbReference type="Google" id="ProtNLM"/>
    </source>
</evidence>
<protein>
    <recommendedName>
        <fullName evidence="3">DUF72 domain-containing protein</fullName>
    </recommendedName>
</protein>
<sequence length="292" mass="32238">MAIRVGISGWRYAPWRGVFYPRGLPQRQELEFAAERMTTIEVNGSFYALQRPDSYRAWAQATPDDFVLSVKGPRFVTHLKKLADVGTPLANFFASGLLALGPKLGPVLWQLPPTLGYDPDRLAAFFAQLPRTTQAAAELATAHDERLDGRAWTTTDADRPVRHVMEVRHATFETPGFVELLRAHDVGLVVADTAGRWPVMHDVTSDVVYVRLHGDTELYVSGYDDAALDRWAARLRVWEAGGEPAGARTLAGPAAPSAGRDVFVYFDNDVKVRAPLDAMALERRLGLRTVAA</sequence>
<evidence type="ECO:0000313" key="2">
    <source>
        <dbReference type="Proteomes" id="UP000289954"/>
    </source>
</evidence>
<dbReference type="PANTHER" id="PTHR30348:SF4">
    <property type="entry name" value="DUF72 DOMAIN-CONTAINING PROTEIN"/>
    <property type="match status" value="1"/>
</dbReference>
<dbReference type="EMBL" id="BIMR01000003">
    <property type="protein sequence ID" value="GCE74968.1"/>
    <property type="molecule type" value="Genomic_DNA"/>
</dbReference>